<proteinExistence type="inferred from homology"/>
<dbReference type="PANTHER" id="PTHR43649:SF29">
    <property type="entry name" value="OSMOPROTECTIVE COMPOUNDS-BINDING PROTEIN GGTB"/>
    <property type="match status" value="1"/>
</dbReference>
<evidence type="ECO:0000313" key="4">
    <source>
        <dbReference type="Proteomes" id="UP000269438"/>
    </source>
</evidence>
<dbReference type="Pfam" id="PF01547">
    <property type="entry name" value="SBP_bac_1"/>
    <property type="match status" value="1"/>
</dbReference>
<dbReference type="Proteomes" id="UP000269438">
    <property type="component" value="Unassembled WGS sequence"/>
</dbReference>
<protein>
    <submittedName>
        <fullName evidence="3">Extracellular solute-binding protein</fullName>
    </submittedName>
</protein>
<dbReference type="OrthoDB" id="2509690at2"/>
<evidence type="ECO:0000256" key="2">
    <source>
        <dbReference type="ARBA" id="ARBA00022448"/>
    </source>
</evidence>
<gene>
    <name evidence="3" type="ORF">D9V34_08455</name>
</gene>
<keyword evidence="4" id="KW-1185">Reference proteome</keyword>
<dbReference type="InterPro" id="IPR050490">
    <property type="entry name" value="Bact_solute-bd_prot1"/>
</dbReference>
<dbReference type="Gene3D" id="3.40.190.10">
    <property type="entry name" value="Periplasmic binding protein-like II"/>
    <property type="match status" value="2"/>
</dbReference>
<accession>A0A3L7AUS3</accession>
<comment type="caution">
    <text evidence="3">The sequence shown here is derived from an EMBL/GenBank/DDBJ whole genome shotgun (WGS) entry which is preliminary data.</text>
</comment>
<comment type="similarity">
    <text evidence="1">Belongs to the bacterial solute-binding protein 1 family.</text>
</comment>
<evidence type="ECO:0000313" key="3">
    <source>
        <dbReference type="EMBL" id="RLP83248.1"/>
    </source>
</evidence>
<sequence>MSMPEFLRRIIEMSILFAASFYAVRVCPLKLDTFGRGISRLSTHRSCNSPNELESKMTRKHTRWLGAVGSTILATALLAGCVSTGGEAQGPKEGPDSEGPLILQSRFTDAEKGGLEELVKTFNAKGEGTVKINSIPTQTFNQQLPSYLTSKNPPDVYTWYAGQATRDFADQNLLLDLNSVWDKNKADFPENLASLSEDAKGTKVFVPTNNYWWGVYYFKSDFEKLGVTPPKTWDEFLALSEKIKGEGVTPITMGLSDNTWLASAWFDYLDLRINGAEFHQELLAGKKSYDSPEVKKVFEAFAQILPFVNPSTLGTTHNQAISDFSQGKAAMYLLGAWAQPAIPADKKDDLAFFQFPVIDPSVPIAEEAPTDGFIASVKTTKPELTKKFLDFIASAEAQTQLAKGQDGTALPANLKATVTLDALATQGKDMIQSAKSVTQFFNRDAGDAQQTPADTALTSFIANPGNIDQILKTWEDASKKIRANS</sequence>
<reference evidence="3 4" key="1">
    <citation type="submission" date="2018-10" db="EMBL/GenBank/DDBJ databases">
        <authorList>
            <person name="Li J."/>
        </authorList>
    </citation>
    <scope>NUCLEOTIDE SEQUENCE [LARGE SCALE GENOMIC DNA]</scope>
    <source>
        <strain evidence="3 4">JCM 11654</strain>
    </source>
</reference>
<evidence type="ECO:0000256" key="1">
    <source>
        <dbReference type="ARBA" id="ARBA00008520"/>
    </source>
</evidence>
<keyword evidence="2" id="KW-0813">Transport</keyword>
<dbReference type="PANTHER" id="PTHR43649">
    <property type="entry name" value="ARABINOSE-BINDING PROTEIN-RELATED"/>
    <property type="match status" value="1"/>
</dbReference>
<dbReference type="InterPro" id="IPR006059">
    <property type="entry name" value="SBP"/>
</dbReference>
<dbReference type="SUPFAM" id="SSF53850">
    <property type="entry name" value="Periplasmic binding protein-like II"/>
    <property type="match status" value="1"/>
</dbReference>
<dbReference type="AlphaFoldDB" id="A0A3L7AUS3"/>
<dbReference type="EMBL" id="RCUY01000005">
    <property type="protein sequence ID" value="RLP83248.1"/>
    <property type="molecule type" value="Genomic_DNA"/>
</dbReference>
<organism evidence="3 4">
    <name type="scientific">Mycetocola lacteus</name>
    <dbReference type="NCBI Taxonomy" id="76637"/>
    <lineage>
        <taxon>Bacteria</taxon>
        <taxon>Bacillati</taxon>
        <taxon>Actinomycetota</taxon>
        <taxon>Actinomycetes</taxon>
        <taxon>Micrococcales</taxon>
        <taxon>Microbacteriaceae</taxon>
        <taxon>Mycetocola</taxon>
    </lineage>
</organism>
<name>A0A3L7AUS3_9MICO</name>